<dbReference type="SUPFAM" id="SSF81923">
    <property type="entry name" value="Double Clp-N motif"/>
    <property type="match status" value="2"/>
</dbReference>
<organism evidence="3 4">
    <name type="scientific">Georgenia yuyongxinii</name>
    <dbReference type="NCBI Taxonomy" id="2589797"/>
    <lineage>
        <taxon>Bacteria</taxon>
        <taxon>Bacillati</taxon>
        <taxon>Actinomycetota</taxon>
        <taxon>Actinomycetes</taxon>
        <taxon>Micrococcales</taxon>
        <taxon>Bogoriellaceae</taxon>
        <taxon>Georgenia</taxon>
    </lineage>
</organism>
<evidence type="ECO:0000313" key="4">
    <source>
        <dbReference type="Proteomes" id="UP000314616"/>
    </source>
</evidence>
<dbReference type="PROSITE" id="PS51903">
    <property type="entry name" value="CLP_R"/>
    <property type="match status" value="1"/>
</dbReference>
<name>A0A5B8C4E6_9MICO</name>
<dbReference type="GO" id="GO:0008233">
    <property type="term" value="F:peptidase activity"/>
    <property type="evidence" value="ECO:0007669"/>
    <property type="project" value="UniProtKB-KW"/>
</dbReference>
<dbReference type="InterPro" id="IPR004176">
    <property type="entry name" value="Clp_R_N"/>
</dbReference>
<dbReference type="Pfam" id="PF02861">
    <property type="entry name" value="Clp_N"/>
    <property type="match status" value="2"/>
</dbReference>
<dbReference type="PANTHER" id="PTHR47016:SF5">
    <property type="entry name" value="CLP DOMAIN SUPERFAMILY PROTEIN"/>
    <property type="match status" value="1"/>
</dbReference>
<dbReference type="InterPro" id="IPR044217">
    <property type="entry name" value="CLPT1/2"/>
</dbReference>
<evidence type="ECO:0000313" key="3">
    <source>
        <dbReference type="EMBL" id="QDC25178.1"/>
    </source>
</evidence>
<accession>A0A5B8C4E6</accession>
<dbReference type="GO" id="GO:0006508">
    <property type="term" value="P:proteolysis"/>
    <property type="evidence" value="ECO:0007669"/>
    <property type="project" value="UniProtKB-KW"/>
</dbReference>
<dbReference type="EMBL" id="CP040915">
    <property type="protein sequence ID" value="QDC25178.1"/>
    <property type="molecule type" value="Genomic_DNA"/>
</dbReference>
<dbReference type="RefSeq" id="WP_139929267.1">
    <property type="nucleotide sequence ID" value="NZ_CP040915.1"/>
</dbReference>
<keyword evidence="1" id="KW-0677">Repeat</keyword>
<proteinExistence type="predicted"/>
<dbReference type="PANTHER" id="PTHR47016">
    <property type="entry name" value="ATP-DEPENDENT CLP PROTEASE ATP-BINDING SUBUNIT CLPT1, CHLOROPLASTIC"/>
    <property type="match status" value="1"/>
</dbReference>
<evidence type="ECO:0000256" key="1">
    <source>
        <dbReference type="PROSITE-ProRule" id="PRU01251"/>
    </source>
</evidence>
<keyword evidence="3" id="KW-0378">Hydrolase</keyword>
<gene>
    <name evidence="3" type="ORF">FE374_11690</name>
</gene>
<feature type="domain" description="Clp R" evidence="2">
    <location>
        <begin position="2"/>
        <end position="182"/>
    </location>
</feature>
<reference evidence="3 4" key="1">
    <citation type="submission" date="2019-05" db="EMBL/GenBank/DDBJ databases">
        <title>Georgenia *** sp. nov., and Georgenia *** sp. nov., isolated from the intestinal contents of plateau pika (Ochotona curzoniae) in the Qinghai-Tibet plateau of China.</title>
        <authorList>
            <person name="Tian Z."/>
        </authorList>
    </citation>
    <scope>NUCLEOTIDE SEQUENCE [LARGE SCALE GENOMIC DNA]</scope>
    <source>
        <strain evidence="3 4">Z443</strain>
    </source>
</reference>
<dbReference type="Proteomes" id="UP000314616">
    <property type="component" value="Chromosome"/>
</dbReference>
<dbReference type="OrthoDB" id="3628183at2"/>
<dbReference type="InterPro" id="IPR036628">
    <property type="entry name" value="Clp_N_dom_sf"/>
</dbReference>
<protein>
    <submittedName>
        <fullName evidence="3">Clp protease</fullName>
    </submittedName>
</protein>
<dbReference type="AlphaFoldDB" id="A0A5B8C4E6"/>
<dbReference type="Gene3D" id="1.10.1780.10">
    <property type="entry name" value="Clp, N-terminal domain"/>
    <property type="match status" value="2"/>
</dbReference>
<dbReference type="KEGG" id="gyu:FE374_11690"/>
<sequence length="185" mass="19997">MFERFTDEARTAVVQAQVQARRLGHDHIGGEHVLLGVLAADDGVPARVLRDLGVDRAALEHELAVLGHADADALASIGIDLEAVRRQAESAFGRGALDQPRHRRRGFLRRKSGGHIPFTASARKGLEQSLRQALALGHGYIGAEHLVLGLIPDDKTPTARTLRRLGVTPADLRARLREELGRAAG</sequence>
<evidence type="ECO:0000259" key="2">
    <source>
        <dbReference type="PROSITE" id="PS51903"/>
    </source>
</evidence>
<keyword evidence="3" id="KW-0645">Protease</keyword>